<dbReference type="EMBL" id="GBRH01248598">
    <property type="protein sequence ID" value="JAD49297.1"/>
    <property type="molecule type" value="Transcribed_RNA"/>
</dbReference>
<evidence type="ECO:0000256" key="1">
    <source>
        <dbReference type="SAM" id="SignalP"/>
    </source>
</evidence>
<accession>A0A0A9AQD1</accession>
<name>A0A0A9AQD1_ARUDO</name>
<reference evidence="2" key="2">
    <citation type="journal article" date="2015" name="Data Brief">
        <title>Shoot transcriptome of the giant reed, Arundo donax.</title>
        <authorList>
            <person name="Barrero R.A."/>
            <person name="Guerrero F.D."/>
            <person name="Moolhuijzen P."/>
            <person name="Goolsby J.A."/>
            <person name="Tidwell J."/>
            <person name="Bellgard S.E."/>
            <person name="Bellgard M.I."/>
        </authorList>
    </citation>
    <scope>NUCLEOTIDE SEQUENCE</scope>
    <source>
        <tissue evidence="2">Shoot tissue taken approximately 20 cm above the soil surface</tissue>
    </source>
</reference>
<proteinExistence type="predicted"/>
<keyword evidence="1" id="KW-0732">Signal</keyword>
<organism evidence="2">
    <name type="scientific">Arundo donax</name>
    <name type="common">Giant reed</name>
    <name type="synonym">Donax arundinaceus</name>
    <dbReference type="NCBI Taxonomy" id="35708"/>
    <lineage>
        <taxon>Eukaryota</taxon>
        <taxon>Viridiplantae</taxon>
        <taxon>Streptophyta</taxon>
        <taxon>Embryophyta</taxon>
        <taxon>Tracheophyta</taxon>
        <taxon>Spermatophyta</taxon>
        <taxon>Magnoliopsida</taxon>
        <taxon>Liliopsida</taxon>
        <taxon>Poales</taxon>
        <taxon>Poaceae</taxon>
        <taxon>PACMAD clade</taxon>
        <taxon>Arundinoideae</taxon>
        <taxon>Arundineae</taxon>
        <taxon>Arundo</taxon>
    </lineage>
</organism>
<sequence length="86" mass="9871">MVVASIWIVVAPIQMMMSLDLEGSKLNPGKGEGRFSVRHGRFVDGKNDTARKKVDWVGKYQFEWLRVRFEKRCAQEPSTPSSKEDQ</sequence>
<feature type="chain" id="PRO_5002062625" evidence="1">
    <location>
        <begin position="19"/>
        <end position="86"/>
    </location>
</feature>
<evidence type="ECO:0000313" key="2">
    <source>
        <dbReference type="EMBL" id="JAD49297.1"/>
    </source>
</evidence>
<feature type="signal peptide" evidence="1">
    <location>
        <begin position="1"/>
        <end position="18"/>
    </location>
</feature>
<dbReference type="AlphaFoldDB" id="A0A0A9AQD1"/>
<protein>
    <submittedName>
        <fullName evidence="2">Uncharacterized protein</fullName>
    </submittedName>
</protein>
<reference evidence="2" key="1">
    <citation type="submission" date="2014-09" db="EMBL/GenBank/DDBJ databases">
        <authorList>
            <person name="Magalhaes I.L.F."/>
            <person name="Oliveira U."/>
            <person name="Santos F.R."/>
            <person name="Vidigal T.H.D.A."/>
            <person name="Brescovit A.D."/>
            <person name="Santos A.J."/>
        </authorList>
    </citation>
    <scope>NUCLEOTIDE SEQUENCE</scope>
    <source>
        <tissue evidence="2">Shoot tissue taken approximately 20 cm above the soil surface</tissue>
    </source>
</reference>